<dbReference type="PANTHER" id="PTHR42850">
    <property type="entry name" value="METALLOPHOSPHOESTERASE"/>
    <property type="match status" value="1"/>
</dbReference>
<name>A0ABW4DC02_9BACL</name>
<comment type="similarity">
    <text evidence="1">Belongs to the metallophosphoesterase superfamily. YfcE family.</text>
</comment>
<gene>
    <name evidence="3" type="ORF">ACFQ5D_11535</name>
</gene>
<dbReference type="RefSeq" id="WP_229523144.1">
    <property type="nucleotide sequence ID" value="NZ_JAFFQR010000015.1"/>
</dbReference>
<dbReference type="InterPro" id="IPR050126">
    <property type="entry name" value="Ap4A_hydrolase"/>
</dbReference>
<organism evidence="3 4">
    <name type="scientific">Paenibacillus farraposensis</name>
    <dbReference type="NCBI Taxonomy" id="2807095"/>
    <lineage>
        <taxon>Bacteria</taxon>
        <taxon>Bacillati</taxon>
        <taxon>Bacillota</taxon>
        <taxon>Bacilli</taxon>
        <taxon>Bacillales</taxon>
        <taxon>Paenibacillaceae</taxon>
        <taxon>Paenibacillus</taxon>
    </lineage>
</organism>
<dbReference type="InterPro" id="IPR029052">
    <property type="entry name" value="Metallo-depent_PP-like"/>
</dbReference>
<dbReference type="Proteomes" id="UP001597340">
    <property type="component" value="Unassembled WGS sequence"/>
</dbReference>
<evidence type="ECO:0000313" key="3">
    <source>
        <dbReference type="EMBL" id="MFD1462024.1"/>
    </source>
</evidence>
<dbReference type="SUPFAM" id="SSF56300">
    <property type="entry name" value="Metallo-dependent phosphatases"/>
    <property type="match status" value="1"/>
</dbReference>
<feature type="domain" description="Calcineurin-like phosphoesterase" evidence="2">
    <location>
        <begin position="3"/>
        <end position="191"/>
    </location>
</feature>
<keyword evidence="4" id="KW-1185">Reference proteome</keyword>
<dbReference type="EMBL" id="JBHTNZ010000012">
    <property type="protein sequence ID" value="MFD1462024.1"/>
    <property type="molecule type" value="Genomic_DNA"/>
</dbReference>
<reference evidence="4" key="1">
    <citation type="journal article" date="2019" name="Int. J. Syst. Evol. Microbiol.">
        <title>The Global Catalogue of Microorganisms (GCM) 10K type strain sequencing project: providing services to taxonomists for standard genome sequencing and annotation.</title>
        <authorList>
            <consortium name="The Broad Institute Genomics Platform"/>
            <consortium name="The Broad Institute Genome Sequencing Center for Infectious Disease"/>
            <person name="Wu L."/>
            <person name="Ma J."/>
        </authorList>
    </citation>
    <scope>NUCLEOTIDE SEQUENCE [LARGE SCALE GENOMIC DNA]</scope>
    <source>
        <strain evidence="4">CCM 9147</strain>
    </source>
</reference>
<accession>A0ABW4DC02</accession>
<proteinExistence type="inferred from homology"/>
<comment type="caution">
    <text evidence="3">The sequence shown here is derived from an EMBL/GenBank/DDBJ whole genome shotgun (WGS) entry which is preliminary data.</text>
</comment>
<dbReference type="InterPro" id="IPR024654">
    <property type="entry name" value="Calcineurin-like_PHP_lpxH"/>
</dbReference>
<dbReference type="PIRSF" id="PIRSF000883">
    <property type="entry name" value="Pesterase_MJ0912"/>
    <property type="match status" value="1"/>
</dbReference>
<dbReference type="Pfam" id="PF12850">
    <property type="entry name" value="Metallophos_2"/>
    <property type="match status" value="1"/>
</dbReference>
<evidence type="ECO:0000256" key="1">
    <source>
        <dbReference type="ARBA" id="ARBA00008950"/>
    </source>
</evidence>
<dbReference type="PANTHER" id="PTHR42850:SF2">
    <property type="entry name" value="BLL5683 PROTEIN"/>
    <property type="match status" value="1"/>
</dbReference>
<protein>
    <submittedName>
        <fullName evidence="3">Metallophosphoesterase family protein</fullName>
    </submittedName>
</protein>
<evidence type="ECO:0000313" key="4">
    <source>
        <dbReference type="Proteomes" id="UP001597340"/>
    </source>
</evidence>
<dbReference type="Gene3D" id="3.60.21.10">
    <property type="match status" value="1"/>
</dbReference>
<evidence type="ECO:0000259" key="2">
    <source>
        <dbReference type="Pfam" id="PF12850"/>
    </source>
</evidence>
<dbReference type="InterPro" id="IPR011152">
    <property type="entry name" value="Pesterase_MJ0912"/>
</dbReference>
<sequence>MDRIAVISDIHGNWPACEAVLEDIASRGISHVFCLGDLIGKGPSPCEVLDAIRQHCGVVVRGNWDELVVSIADELNFSWQAERLGTERVQYLAQLPFHYDFKMSGRRIRLVHASPQSVHHRVQPWDEPEKRLAMFDPLAEEHGKDAFSPDVVGYGDVHNAFIQHFQGKTLFNVGSVGNPLDITQASYCILEGSMGEEQAAPFSIHFVRVPYDIELAVKQAEEADVPSLSYYIRELRTGIYRGIQDLD</sequence>